<dbReference type="Pfam" id="PF01966">
    <property type="entry name" value="HD"/>
    <property type="match status" value="1"/>
</dbReference>
<evidence type="ECO:0000256" key="3">
    <source>
        <dbReference type="SAM" id="MobiDB-lite"/>
    </source>
</evidence>
<dbReference type="NCBIfam" id="NF002328">
    <property type="entry name" value="PRK01286.1-3"/>
    <property type="match status" value="1"/>
</dbReference>
<accession>A0A1G7YIX3</accession>
<dbReference type="InterPro" id="IPR023023">
    <property type="entry name" value="dNTPase_2"/>
</dbReference>
<keyword evidence="1 2" id="KW-0378">Hydrolase</keyword>
<dbReference type="Proteomes" id="UP000217076">
    <property type="component" value="Unassembled WGS sequence"/>
</dbReference>
<dbReference type="NCBIfam" id="TIGR01353">
    <property type="entry name" value="dGTP_triPase"/>
    <property type="match status" value="1"/>
</dbReference>
<feature type="domain" description="HD" evidence="4">
    <location>
        <begin position="62"/>
        <end position="205"/>
    </location>
</feature>
<protein>
    <recommendedName>
        <fullName evidence="2">Deoxyguanosinetriphosphate triphosphohydrolase-like protein</fullName>
    </recommendedName>
</protein>
<sequence>MRAPYASDPAATRGRRHAEPEAPPRSPFQRDRDRIIHAAAFRRLKYKTQVFVYHEGENYRTRLTHSLEVAQIARSVARVLGLDEDLAEALALAHDLGHAPFGHAGEDALKARMAPFGGFSHNGQSLRLVTALERRYAEFDGLNLTWETLEGLVKHNGPLTGPLAEPGVEVPPEIVAYDREHPLELASFAGPEAQVAALADDIAYNAHDIDDGLRAGLFDIEAAAEVPLVAPILAEVRGRYPGLESSRLIHETVRRLISAMVGDLCAETTRRLERDKPTSAAEVRAAGHPMVAFSEEMAANDRAFKAFLFPNMYRHHRVNRMTSKARRVVYELFDQFLAEPRLLPSPWQGDRLAPEAPETARVVCDYIAGMTDRFAMDEHRRLFDITVKP</sequence>
<dbReference type="InterPro" id="IPR006261">
    <property type="entry name" value="dGTPase"/>
</dbReference>
<evidence type="ECO:0000313" key="6">
    <source>
        <dbReference type="Proteomes" id="UP000217076"/>
    </source>
</evidence>
<comment type="similarity">
    <text evidence="2">Belongs to the dGTPase family. Type 2 subfamily.</text>
</comment>
<dbReference type="EMBL" id="FNCV01000003">
    <property type="protein sequence ID" value="SDG96357.1"/>
    <property type="molecule type" value="Genomic_DNA"/>
</dbReference>
<dbReference type="SUPFAM" id="SSF109604">
    <property type="entry name" value="HD-domain/PDEase-like"/>
    <property type="match status" value="1"/>
</dbReference>
<dbReference type="InterPro" id="IPR006674">
    <property type="entry name" value="HD_domain"/>
</dbReference>
<organism evidence="5 6">
    <name type="scientific">Roseospirillum parvum</name>
    <dbReference type="NCBI Taxonomy" id="83401"/>
    <lineage>
        <taxon>Bacteria</taxon>
        <taxon>Pseudomonadati</taxon>
        <taxon>Pseudomonadota</taxon>
        <taxon>Alphaproteobacteria</taxon>
        <taxon>Rhodospirillales</taxon>
        <taxon>Rhodospirillaceae</taxon>
        <taxon>Roseospirillum</taxon>
    </lineage>
</organism>
<dbReference type="Pfam" id="PF13286">
    <property type="entry name" value="HD_assoc"/>
    <property type="match status" value="1"/>
</dbReference>
<dbReference type="HAMAP" id="MF_01212">
    <property type="entry name" value="dGTPase_type2"/>
    <property type="match status" value="1"/>
</dbReference>
<dbReference type="STRING" id="83401.SAMN05421742_103319"/>
<dbReference type="CDD" id="cd00077">
    <property type="entry name" value="HDc"/>
    <property type="match status" value="1"/>
</dbReference>
<evidence type="ECO:0000256" key="1">
    <source>
        <dbReference type="ARBA" id="ARBA00022801"/>
    </source>
</evidence>
<dbReference type="InterPro" id="IPR050135">
    <property type="entry name" value="dGTPase-like"/>
</dbReference>
<feature type="compositionally biased region" description="Basic and acidic residues" evidence="3">
    <location>
        <begin position="17"/>
        <end position="30"/>
    </location>
</feature>
<evidence type="ECO:0000259" key="4">
    <source>
        <dbReference type="PROSITE" id="PS51831"/>
    </source>
</evidence>
<dbReference type="GO" id="GO:0008832">
    <property type="term" value="F:dGTPase activity"/>
    <property type="evidence" value="ECO:0007669"/>
    <property type="project" value="TreeGrafter"/>
</dbReference>
<name>A0A1G7YIX3_9PROT</name>
<dbReference type="NCBIfam" id="NF002326">
    <property type="entry name" value="PRK01286.1-1"/>
    <property type="match status" value="1"/>
</dbReference>
<dbReference type="Gene3D" id="1.10.3210.10">
    <property type="entry name" value="Hypothetical protein af1432"/>
    <property type="match status" value="1"/>
</dbReference>
<dbReference type="PROSITE" id="PS51831">
    <property type="entry name" value="HD"/>
    <property type="match status" value="1"/>
</dbReference>
<dbReference type="OrthoDB" id="9803619at2"/>
<evidence type="ECO:0000256" key="2">
    <source>
        <dbReference type="HAMAP-Rule" id="MF_01212"/>
    </source>
</evidence>
<dbReference type="PANTHER" id="PTHR11373:SF43">
    <property type="entry name" value="DEOXYGUANOSINETRIPHOSPHATE TRIPHOSPHOHYDROLASE-LIKE PROTEIN"/>
    <property type="match status" value="1"/>
</dbReference>
<reference evidence="6" key="1">
    <citation type="submission" date="2016-10" db="EMBL/GenBank/DDBJ databases">
        <authorList>
            <person name="Varghese N."/>
            <person name="Submissions S."/>
        </authorList>
    </citation>
    <scope>NUCLEOTIDE SEQUENCE [LARGE SCALE GENOMIC DNA]</scope>
    <source>
        <strain evidence="6">930I</strain>
    </source>
</reference>
<dbReference type="GO" id="GO:0006203">
    <property type="term" value="P:dGTP catabolic process"/>
    <property type="evidence" value="ECO:0007669"/>
    <property type="project" value="TreeGrafter"/>
</dbReference>
<dbReference type="RefSeq" id="WP_092617308.1">
    <property type="nucleotide sequence ID" value="NZ_FNCV01000003.1"/>
</dbReference>
<proteinExistence type="inferred from homology"/>
<dbReference type="SMART" id="SM00471">
    <property type="entry name" value="HDc"/>
    <property type="match status" value="1"/>
</dbReference>
<dbReference type="PANTHER" id="PTHR11373">
    <property type="entry name" value="DEOXYNUCLEOSIDE TRIPHOSPHATE TRIPHOSPHOHYDROLASE"/>
    <property type="match status" value="1"/>
</dbReference>
<evidence type="ECO:0000313" key="5">
    <source>
        <dbReference type="EMBL" id="SDG96357.1"/>
    </source>
</evidence>
<gene>
    <name evidence="5" type="ORF">SAMN05421742_103319</name>
</gene>
<dbReference type="InterPro" id="IPR026875">
    <property type="entry name" value="PHydrolase_assoc_dom"/>
</dbReference>
<keyword evidence="6" id="KW-1185">Reference proteome</keyword>
<dbReference type="InterPro" id="IPR003607">
    <property type="entry name" value="HD/PDEase_dom"/>
</dbReference>
<feature type="region of interest" description="Disordered" evidence="3">
    <location>
        <begin position="1"/>
        <end position="30"/>
    </location>
</feature>
<dbReference type="AlphaFoldDB" id="A0A1G7YIX3"/>